<evidence type="ECO:0000313" key="2">
    <source>
        <dbReference type="EMBL" id="CDF38151.1"/>
    </source>
</evidence>
<organism evidence="2 3">
    <name type="scientific">Chondrus crispus</name>
    <name type="common">Carrageen Irish moss</name>
    <name type="synonym">Polymorpha crispa</name>
    <dbReference type="NCBI Taxonomy" id="2769"/>
    <lineage>
        <taxon>Eukaryota</taxon>
        <taxon>Rhodophyta</taxon>
        <taxon>Florideophyceae</taxon>
        <taxon>Rhodymeniophycidae</taxon>
        <taxon>Gigartinales</taxon>
        <taxon>Gigartinaceae</taxon>
        <taxon>Chondrus</taxon>
    </lineage>
</organism>
<keyword evidence="3" id="KW-1185">Reference proteome</keyword>
<dbReference type="EMBL" id="HG001898">
    <property type="protein sequence ID" value="CDF38151.1"/>
    <property type="molecule type" value="Genomic_DNA"/>
</dbReference>
<reference evidence="3" key="1">
    <citation type="journal article" date="2013" name="Proc. Natl. Acad. Sci. U.S.A.">
        <title>Genome structure and metabolic features in the red seaweed Chondrus crispus shed light on evolution of the Archaeplastida.</title>
        <authorList>
            <person name="Collen J."/>
            <person name="Porcel B."/>
            <person name="Carre W."/>
            <person name="Ball S.G."/>
            <person name="Chaparro C."/>
            <person name="Tonon T."/>
            <person name="Barbeyron T."/>
            <person name="Michel G."/>
            <person name="Noel B."/>
            <person name="Valentin K."/>
            <person name="Elias M."/>
            <person name="Artiguenave F."/>
            <person name="Arun A."/>
            <person name="Aury J.M."/>
            <person name="Barbosa-Neto J.F."/>
            <person name="Bothwell J.H."/>
            <person name="Bouget F.Y."/>
            <person name="Brillet L."/>
            <person name="Cabello-Hurtado F."/>
            <person name="Capella-Gutierrez S."/>
            <person name="Charrier B."/>
            <person name="Cladiere L."/>
            <person name="Cock J.M."/>
            <person name="Coelho S.M."/>
            <person name="Colleoni C."/>
            <person name="Czjzek M."/>
            <person name="Da Silva C."/>
            <person name="Delage L."/>
            <person name="Denoeud F."/>
            <person name="Deschamps P."/>
            <person name="Dittami S.M."/>
            <person name="Gabaldon T."/>
            <person name="Gachon C.M."/>
            <person name="Groisillier A."/>
            <person name="Herve C."/>
            <person name="Jabbari K."/>
            <person name="Katinka M."/>
            <person name="Kloareg B."/>
            <person name="Kowalczyk N."/>
            <person name="Labadie K."/>
            <person name="Leblanc C."/>
            <person name="Lopez P.J."/>
            <person name="McLachlan D.H."/>
            <person name="Meslet-Cladiere L."/>
            <person name="Moustafa A."/>
            <person name="Nehr Z."/>
            <person name="Nyvall Collen P."/>
            <person name="Panaud O."/>
            <person name="Partensky F."/>
            <person name="Poulain J."/>
            <person name="Rensing S.A."/>
            <person name="Rousvoal S."/>
            <person name="Samson G."/>
            <person name="Symeonidi A."/>
            <person name="Weissenbach J."/>
            <person name="Zambounis A."/>
            <person name="Wincker P."/>
            <person name="Boyen C."/>
        </authorList>
    </citation>
    <scope>NUCLEOTIDE SEQUENCE [LARGE SCALE GENOMIC DNA]</scope>
    <source>
        <strain evidence="3">cv. Stackhouse</strain>
    </source>
</reference>
<dbReference type="Proteomes" id="UP000012073">
    <property type="component" value="Unassembled WGS sequence"/>
</dbReference>
<evidence type="ECO:0000256" key="1">
    <source>
        <dbReference type="SAM" id="MobiDB-lite"/>
    </source>
</evidence>
<accession>R7QKZ3</accession>
<dbReference type="GeneID" id="17325745"/>
<dbReference type="Gramene" id="CDF38151">
    <property type="protein sequence ID" value="CDF38151"/>
    <property type="gene ID" value="CHC_T00006332001"/>
</dbReference>
<gene>
    <name evidence="2" type="ORF">CHC_T00006332001</name>
</gene>
<feature type="region of interest" description="Disordered" evidence="1">
    <location>
        <begin position="24"/>
        <end position="44"/>
    </location>
</feature>
<dbReference type="RefSeq" id="XP_005718020.1">
    <property type="nucleotide sequence ID" value="XM_005717963.1"/>
</dbReference>
<name>R7QKZ3_CHOCR</name>
<dbReference type="AlphaFoldDB" id="R7QKZ3"/>
<dbReference type="KEGG" id="ccp:CHC_T00006332001"/>
<evidence type="ECO:0000313" key="3">
    <source>
        <dbReference type="Proteomes" id="UP000012073"/>
    </source>
</evidence>
<protein>
    <submittedName>
        <fullName evidence="2">Uncharacterized protein</fullName>
    </submittedName>
</protein>
<proteinExistence type="predicted"/>
<sequence length="85" mass="9549">MPPSCYRNSQLTCTCINRALITEPPDEQPAHSSITHPHRSRQDFLPVHPERACTSTSSGFRTPLASQCRPIKPCHNLRITEQPSI</sequence>